<dbReference type="EMBL" id="RCWJ01000001">
    <property type="protein sequence ID" value="RLQ85807.1"/>
    <property type="molecule type" value="Genomic_DNA"/>
</dbReference>
<evidence type="ECO:0000313" key="7">
    <source>
        <dbReference type="EMBL" id="RLQ85807.1"/>
    </source>
</evidence>
<feature type="domain" description="Alcohol dehydrogenase-like C-terminal" evidence="6">
    <location>
        <begin position="165"/>
        <end position="275"/>
    </location>
</feature>
<dbReference type="InterPro" id="IPR036291">
    <property type="entry name" value="NAD(P)-bd_dom_sf"/>
</dbReference>
<evidence type="ECO:0000256" key="2">
    <source>
        <dbReference type="ARBA" id="ARBA00008072"/>
    </source>
</evidence>
<evidence type="ECO:0000256" key="5">
    <source>
        <dbReference type="ARBA" id="ARBA00023002"/>
    </source>
</evidence>
<reference evidence="7 8" key="1">
    <citation type="submission" date="2018-10" db="EMBL/GenBank/DDBJ databases">
        <authorList>
            <person name="Li J."/>
        </authorList>
    </citation>
    <scope>NUCLEOTIDE SEQUENCE [LARGE SCALE GENOMIC DNA]</scope>
    <source>
        <strain evidence="7 8">ZD1-4</strain>
    </source>
</reference>
<dbReference type="Proteomes" id="UP000282460">
    <property type="component" value="Unassembled WGS sequence"/>
</dbReference>
<comment type="similarity">
    <text evidence="2">Belongs to the zinc-containing alcohol dehydrogenase family.</text>
</comment>
<keyword evidence="8" id="KW-1185">Reference proteome</keyword>
<evidence type="ECO:0000256" key="3">
    <source>
        <dbReference type="ARBA" id="ARBA00022723"/>
    </source>
</evidence>
<dbReference type="PANTHER" id="PTHR43350">
    <property type="entry name" value="NAD-DEPENDENT ALCOHOL DEHYDROGENASE"/>
    <property type="match status" value="1"/>
</dbReference>
<dbReference type="InterPro" id="IPR011032">
    <property type="entry name" value="GroES-like_sf"/>
</dbReference>
<dbReference type="GO" id="GO:0016491">
    <property type="term" value="F:oxidoreductase activity"/>
    <property type="evidence" value="ECO:0007669"/>
    <property type="project" value="UniProtKB-KW"/>
</dbReference>
<keyword evidence="5" id="KW-0560">Oxidoreductase</keyword>
<dbReference type="Pfam" id="PF00107">
    <property type="entry name" value="ADH_zinc_N"/>
    <property type="match status" value="1"/>
</dbReference>
<organism evidence="7 8">
    <name type="scientific">Mycetocola zhadangensis</name>
    <dbReference type="NCBI Taxonomy" id="1164595"/>
    <lineage>
        <taxon>Bacteria</taxon>
        <taxon>Bacillati</taxon>
        <taxon>Actinomycetota</taxon>
        <taxon>Actinomycetes</taxon>
        <taxon>Micrococcales</taxon>
        <taxon>Microbacteriaceae</taxon>
        <taxon>Mycetocola</taxon>
    </lineage>
</organism>
<dbReference type="SUPFAM" id="SSF50129">
    <property type="entry name" value="GroES-like"/>
    <property type="match status" value="1"/>
</dbReference>
<dbReference type="Gene3D" id="3.90.180.10">
    <property type="entry name" value="Medium-chain alcohol dehydrogenases, catalytic domain"/>
    <property type="match status" value="2"/>
</dbReference>
<accession>A0A3L7J5A6</accession>
<dbReference type="SUPFAM" id="SSF51735">
    <property type="entry name" value="NAD(P)-binding Rossmann-fold domains"/>
    <property type="match status" value="1"/>
</dbReference>
<dbReference type="RefSeq" id="WP_121658171.1">
    <property type="nucleotide sequence ID" value="NZ_BMEK01000001.1"/>
</dbReference>
<evidence type="ECO:0000313" key="8">
    <source>
        <dbReference type="Proteomes" id="UP000282460"/>
    </source>
</evidence>
<sequence length="352" mass="36877">MPQIVQFTEPGNVELVEIDAATLVPGTVRVATWYSGISAGTELTAYRGTNPYLNATWDSERRLFVPGQPSFVYPVQGWGYSEVGQVVEVAGDVSTLGVGDIVHGIWGHRSEAVLPAGALDWRRMPPGADPILGTFARVASIALNAVLAADVRLGERVAIFGQGVIGLLATRLATLSGARVLAVDAVKGRLEKAAAFGAVDTVDALREGGAGAYIREATGGGADSAIELSGIDRALHEAVRSVVVEGLVAASGFYQGGASNLRLGEEFHHNRVRLVASQISGVPVGLGGKWDQPRLVRTVMELMLSGAIDAGELISDVVDAVDVSDIFTRLDAGDSAILQAILRFDAAPENTR</sequence>
<gene>
    <name evidence="7" type="ORF">D9V28_02815</name>
</gene>
<dbReference type="CDD" id="cd08255">
    <property type="entry name" value="2-desacetyl-2-hydroxyethyl_bacteriochlorophyllide_like"/>
    <property type="match status" value="1"/>
</dbReference>
<keyword evidence="4" id="KW-0862">Zinc</keyword>
<comment type="caution">
    <text evidence="7">The sequence shown here is derived from an EMBL/GenBank/DDBJ whole genome shotgun (WGS) entry which is preliminary data.</text>
</comment>
<evidence type="ECO:0000256" key="4">
    <source>
        <dbReference type="ARBA" id="ARBA00022833"/>
    </source>
</evidence>
<keyword evidence="3" id="KW-0479">Metal-binding</keyword>
<dbReference type="OrthoDB" id="9781588at2"/>
<dbReference type="AlphaFoldDB" id="A0A3L7J5A6"/>
<evidence type="ECO:0000256" key="1">
    <source>
        <dbReference type="ARBA" id="ARBA00001947"/>
    </source>
</evidence>
<dbReference type="PANTHER" id="PTHR43350:SF19">
    <property type="entry name" value="D-GULOSIDE 3-DEHYDROGENASE"/>
    <property type="match status" value="1"/>
</dbReference>
<name>A0A3L7J5A6_9MICO</name>
<dbReference type="GO" id="GO:0046872">
    <property type="term" value="F:metal ion binding"/>
    <property type="evidence" value="ECO:0007669"/>
    <property type="project" value="UniProtKB-KW"/>
</dbReference>
<protein>
    <submittedName>
        <fullName evidence="7">Oxidoreductase</fullName>
    </submittedName>
</protein>
<proteinExistence type="inferred from homology"/>
<dbReference type="Gene3D" id="3.40.50.720">
    <property type="entry name" value="NAD(P)-binding Rossmann-like Domain"/>
    <property type="match status" value="1"/>
</dbReference>
<evidence type="ECO:0000259" key="6">
    <source>
        <dbReference type="Pfam" id="PF00107"/>
    </source>
</evidence>
<comment type="cofactor">
    <cofactor evidence="1">
        <name>Zn(2+)</name>
        <dbReference type="ChEBI" id="CHEBI:29105"/>
    </cofactor>
</comment>
<dbReference type="InterPro" id="IPR013149">
    <property type="entry name" value="ADH-like_C"/>
</dbReference>